<dbReference type="EMBL" id="CAAALY010033435">
    <property type="protein sequence ID" value="VEL17617.1"/>
    <property type="molecule type" value="Genomic_DNA"/>
</dbReference>
<protein>
    <recommendedName>
        <fullName evidence="5">Secreted protein</fullName>
    </recommendedName>
</protein>
<feature type="signal peptide" evidence="2">
    <location>
        <begin position="1"/>
        <end position="21"/>
    </location>
</feature>
<keyword evidence="2" id="KW-0732">Signal</keyword>
<keyword evidence="4" id="KW-1185">Reference proteome</keyword>
<reference evidence="3" key="1">
    <citation type="submission" date="2018-11" db="EMBL/GenBank/DDBJ databases">
        <authorList>
            <consortium name="Pathogen Informatics"/>
        </authorList>
    </citation>
    <scope>NUCLEOTIDE SEQUENCE</scope>
</reference>
<dbReference type="AlphaFoldDB" id="A0A3S5AD60"/>
<feature type="region of interest" description="Disordered" evidence="1">
    <location>
        <begin position="63"/>
        <end position="83"/>
    </location>
</feature>
<evidence type="ECO:0008006" key="5">
    <source>
        <dbReference type="Google" id="ProtNLM"/>
    </source>
</evidence>
<evidence type="ECO:0000313" key="4">
    <source>
        <dbReference type="Proteomes" id="UP000784294"/>
    </source>
</evidence>
<evidence type="ECO:0000256" key="2">
    <source>
        <dbReference type="SAM" id="SignalP"/>
    </source>
</evidence>
<sequence length="83" mass="9025">MGIFVSTWAIACFGLSYPVWGSSSAEGKRKSELCLSGPVRPGTRCSEMWRRIRSSLHFTVSSLPNGEMEKSAKTDAPLQQSGS</sequence>
<dbReference type="Proteomes" id="UP000784294">
    <property type="component" value="Unassembled WGS sequence"/>
</dbReference>
<accession>A0A3S5AD60</accession>
<evidence type="ECO:0000256" key="1">
    <source>
        <dbReference type="SAM" id="MobiDB-lite"/>
    </source>
</evidence>
<organism evidence="3 4">
    <name type="scientific">Protopolystoma xenopodis</name>
    <dbReference type="NCBI Taxonomy" id="117903"/>
    <lineage>
        <taxon>Eukaryota</taxon>
        <taxon>Metazoa</taxon>
        <taxon>Spiralia</taxon>
        <taxon>Lophotrochozoa</taxon>
        <taxon>Platyhelminthes</taxon>
        <taxon>Monogenea</taxon>
        <taxon>Polyopisthocotylea</taxon>
        <taxon>Polystomatidea</taxon>
        <taxon>Polystomatidae</taxon>
        <taxon>Protopolystoma</taxon>
    </lineage>
</organism>
<proteinExistence type="predicted"/>
<name>A0A3S5AD60_9PLAT</name>
<gene>
    <name evidence="3" type="ORF">PXEA_LOCUS11057</name>
</gene>
<evidence type="ECO:0000313" key="3">
    <source>
        <dbReference type="EMBL" id="VEL17617.1"/>
    </source>
</evidence>
<feature type="chain" id="PRO_5018648264" description="Secreted protein" evidence="2">
    <location>
        <begin position="22"/>
        <end position="83"/>
    </location>
</feature>
<comment type="caution">
    <text evidence="3">The sequence shown here is derived from an EMBL/GenBank/DDBJ whole genome shotgun (WGS) entry which is preliminary data.</text>
</comment>